<dbReference type="InterPro" id="IPR052340">
    <property type="entry name" value="RNase_Y/CdgJ"/>
</dbReference>
<gene>
    <name evidence="2" type="ORF">HDG70_000724</name>
</gene>
<evidence type="ECO:0000259" key="1">
    <source>
        <dbReference type="PROSITE" id="PS50883"/>
    </source>
</evidence>
<protein>
    <submittedName>
        <fullName evidence="2">EAL and modified HD-GYP domain-containing signal transduction protein</fullName>
    </submittedName>
</protein>
<dbReference type="PROSITE" id="PS50883">
    <property type="entry name" value="EAL"/>
    <property type="match status" value="1"/>
</dbReference>
<dbReference type="PANTHER" id="PTHR33525">
    <property type="match status" value="1"/>
</dbReference>
<organism evidence="2 3">
    <name type="scientific">Carboxydothermus ferrireducens DSM 11255</name>
    <dbReference type="NCBI Taxonomy" id="1119529"/>
    <lineage>
        <taxon>Bacteria</taxon>
        <taxon>Bacillati</taxon>
        <taxon>Bacillota</taxon>
        <taxon>Clostridia</taxon>
        <taxon>Thermoanaerobacterales</taxon>
        <taxon>Thermoanaerobacteraceae</taxon>
        <taxon>Carboxydothermus</taxon>
    </lineage>
</organism>
<keyword evidence="3" id="KW-1185">Reference proteome</keyword>
<evidence type="ECO:0000313" key="3">
    <source>
        <dbReference type="Proteomes" id="UP000604066"/>
    </source>
</evidence>
<accession>A0ABX2R775</accession>
<reference evidence="2 3" key="1">
    <citation type="submission" date="2020-07" db="EMBL/GenBank/DDBJ databases">
        <title>Genomic Encyclopedia of Type Strains, Phase III (KMG-III): the genomes of soil and plant-associated and newly described type strains.</title>
        <authorList>
            <person name="Whitman W."/>
        </authorList>
    </citation>
    <scope>NUCLEOTIDE SEQUENCE [LARGE SCALE GENOMIC DNA]</scope>
    <source>
        <strain evidence="2 3">DSM 11255</strain>
    </source>
</reference>
<dbReference type="SUPFAM" id="SSF141868">
    <property type="entry name" value="EAL domain-like"/>
    <property type="match status" value="1"/>
</dbReference>
<dbReference type="SMART" id="SM00052">
    <property type="entry name" value="EAL"/>
    <property type="match status" value="1"/>
</dbReference>
<dbReference type="Pfam" id="PF00563">
    <property type="entry name" value="EAL"/>
    <property type="match status" value="1"/>
</dbReference>
<dbReference type="InterPro" id="IPR013976">
    <property type="entry name" value="HDOD"/>
</dbReference>
<dbReference type="SUPFAM" id="SSF109604">
    <property type="entry name" value="HD-domain/PDEase-like"/>
    <property type="match status" value="1"/>
</dbReference>
<feature type="domain" description="EAL" evidence="1">
    <location>
        <begin position="1"/>
        <end position="206"/>
    </location>
</feature>
<dbReference type="Gene3D" id="1.10.3210.10">
    <property type="entry name" value="Hypothetical protein af1432"/>
    <property type="match status" value="1"/>
</dbReference>
<dbReference type="PANTHER" id="PTHR33525:SF4">
    <property type="entry name" value="CYCLIC DI-GMP PHOSPHODIESTERASE CDGJ"/>
    <property type="match status" value="1"/>
</dbReference>
<dbReference type="RefSeq" id="WP_051250284.1">
    <property type="nucleotide sequence ID" value="NZ_ATYG01000029.1"/>
</dbReference>
<comment type="caution">
    <text evidence="2">The sequence shown here is derived from an EMBL/GenBank/DDBJ whole genome shotgun (WGS) entry which is preliminary data.</text>
</comment>
<dbReference type="InterPro" id="IPR035919">
    <property type="entry name" value="EAL_sf"/>
</dbReference>
<evidence type="ECO:0000313" key="2">
    <source>
        <dbReference type="EMBL" id="NYE57018.1"/>
    </source>
</evidence>
<dbReference type="Gene3D" id="3.20.20.450">
    <property type="entry name" value="EAL domain"/>
    <property type="match status" value="1"/>
</dbReference>
<sequence length="259" mass="29786">MKVFVARQPIFDKKEKVVAYELLYRSGKINHFDGSNGDRATASVIINSLFRIGLENLTNGKLAFINFTENLLKEGIPLIFNKNLLVVEILEDITPDKELLQALRFLKGKGFKIALDDFIFNLGNTPDELLNMADIIKVDFLANSLKDRKTIPQKFRNKKIEFLAEKVETKEEYEEAIKAGYSFFQGYFFSKPEIVSGKDISASKLTYMQILNELNKREPNFDYIAELIEANVSLTYELLRLVNSAVFLQLNVLLRLNRR</sequence>
<dbReference type="Pfam" id="PF08668">
    <property type="entry name" value="HDOD"/>
    <property type="match status" value="1"/>
</dbReference>
<dbReference type="Proteomes" id="UP000604066">
    <property type="component" value="Unassembled WGS sequence"/>
</dbReference>
<proteinExistence type="predicted"/>
<dbReference type="EMBL" id="JACCBS010000001">
    <property type="protein sequence ID" value="NYE57018.1"/>
    <property type="molecule type" value="Genomic_DNA"/>
</dbReference>
<name>A0ABX2R775_9THEO</name>
<dbReference type="InterPro" id="IPR001633">
    <property type="entry name" value="EAL_dom"/>
</dbReference>